<organism evidence="1">
    <name type="scientific">Lepeophtheirus salmonis</name>
    <name type="common">Salmon louse</name>
    <name type="synonym">Caligus salmonis</name>
    <dbReference type="NCBI Taxonomy" id="72036"/>
    <lineage>
        <taxon>Eukaryota</taxon>
        <taxon>Metazoa</taxon>
        <taxon>Ecdysozoa</taxon>
        <taxon>Arthropoda</taxon>
        <taxon>Crustacea</taxon>
        <taxon>Multicrustacea</taxon>
        <taxon>Hexanauplia</taxon>
        <taxon>Copepoda</taxon>
        <taxon>Siphonostomatoida</taxon>
        <taxon>Caligidae</taxon>
        <taxon>Lepeophtheirus</taxon>
    </lineage>
</organism>
<name>A0A0K2T0K2_LEPSM</name>
<sequence>MNDLSIKEDEIHRVKHLFIASLLKSRDPDHYIEDSYIIHHLDKLSIHFVILILLF</sequence>
<reference evidence="1" key="1">
    <citation type="submission" date="2014-05" db="EMBL/GenBank/DDBJ databases">
        <authorList>
            <person name="Chronopoulou M."/>
        </authorList>
    </citation>
    <scope>NUCLEOTIDE SEQUENCE</scope>
    <source>
        <tissue evidence="1">Whole organism</tissue>
    </source>
</reference>
<dbReference type="AlphaFoldDB" id="A0A0K2T0K2"/>
<evidence type="ECO:0000313" key="1">
    <source>
        <dbReference type="EMBL" id="CDW19559.1"/>
    </source>
</evidence>
<proteinExistence type="predicted"/>
<dbReference type="EMBL" id="HACA01002198">
    <property type="protein sequence ID" value="CDW19559.1"/>
    <property type="molecule type" value="Transcribed_RNA"/>
</dbReference>
<protein>
    <submittedName>
        <fullName evidence="1">Uncharacterized protein</fullName>
    </submittedName>
</protein>
<accession>A0A0K2T0K2</accession>